<feature type="domain" description="Polysaccharide export protein N-terminal" evidence="2">
    <location>
        <begin position="118"/>
        <end position="198"/>
    </location>
</feature>
<dbReference type="Gene3D" id="3.30.1950.10">
    <property type="entry name" value="wza like domain"/>
    <property type="match status" value="1"/>
</dbReference>
<name>A0A517TD25_9PLAN</name>
<dbReference type="AlphaFoldDB" id="A0A517TD25"/>
<proteinExistence type="predicted"/>
<dbReference type="KEGG" id="chya:V22_35450"/>
<dbReference type="InterPro" id="IPR003715">
    <property type="entry name" value="Poly_export_N"/>
</dbReference>
<dbReference type="EMBL" id="CP036316">
    <property type="protein sequence ID" value="QDT66280.1"/>
    <property type="molecule type" value="Genomic_DNA"/>
</dbReference>
<evidence type="ECO:0000313" key="3">
    <source>
        <dbReference type="EMBL" id="QDT66280.1"/>
    </source>
</evidence>
<evidence type="ECO:0000259" key="2">
    <source>
        <dbReference type="Pfam" id="PF02563"/>
    </source>
</evidence>
<dbReference type="PANTHER" id="PTHR33619:SF3">
    <property type="entry name" value="POLYSACCHARIDE EXPORT PROTEIN GFCE-RELATED"/>
    <property type="match status" value="1"/>
</dbReference>
<dbReference type="GO" id="GO:0015159">
    <property type="term" value="F:polysaccharide transmembrane transporter activity"/>
    <property type="evidence" value="ECO:0007669"/>
    <property type="project" value="InterPro"/>
</dbReference>
<keyword evidence="1" id="KW-0732">Signal</keyword>
<protein>
    <submittedName>
        <fullName evidence="3">Polysaccharide biosynthesis/export protein</fullName>
    </submittedName>
</protein>
<gene>
    <name evidence="3" type="ORF">V22_35450</name>
</gene>
<dbReference type="PANTHER" id="PTHR33619">
    <property type="entry name" value="POLYSACCHARIDE EXPORT PROTEIN GFCE-RELATED"/>
    <property type="match status" value="1"/>
</dbReference>
<evidence type="ECO:0000313" key="4">
    <source>
        <dbReference type="Proteomes" id="UP000319976"/>
    </source>
</evidence>
<accession>A0A517TD25</accession>
<organism evidence="3 4">
    <name type="scientific">Calycomorphotria hydatis</name>
    <dbReference type="NCBI Taxonomy" id="2528027"/>
    <lineage>
        <taxon>Bacteria</taxon>
        <taxon>Pseudomonadati</taxon>
        <taxon>Planctomycetota</taxon>
        <taxon>Planctomycetia</taxon>
        <taxon>Planctomycetales</taxon>
        <taxon>Planctomycetaceae</taxon>
        <taxon>Calycomorphotria</taxon>
    </lineage>
</organism>
<reference evidence="3 4" key="1">
    <citation type="submission" date="2019-02" db="EMBL/GenBank/DDBJ databases">
        <title>Deep-cultivation of Planctomycetes and their phenomic and genomic characterization uncovers novel biology.</title>
        <authorList>
            <person name="Wiegand S."/>
            <person name="Jogler M."/>
            <person name="Boedeker C."/>
            <person name="Pinto D."/>
            <person name="Vollmers J."/>
            <person name="Rivas-Marin E."/>
            <person name="Kohn T."/>
            <person name="Peeters S.H."/>
            <person name="Heuer A."/>
            <person name="Rast P."/>
            <person name="Oberbeckmann S."/>
            <person name="Bunk B."/>
            <person name="Jeske O."/>
            <person name="Meyerdierks A."/>
            <person name="Storesund J.E."/>
            <person name="Kallscheuer N."/>
            <person name="Luecker S."/>
            <person name="Lage O.M."/>
            <person name="Pohl T."/>
            <person name="Merkel B.J."/>
            <person name="Hornburger P."/>
            <person name="Mueller R.-W."/>
            <person name="Bruemmer F."/>
            <person name="Labrenz M."/>
            <person name="Spormann A.M."/>
            <person name="Op den Camp H."/>
            <person name="Overmann J."/>
            <person name="Amann R."/>
            <person name="Jetten M.S.M."/>
            <person name="Mascher T."/>
            <person name="Medema M.H."/>
            <person name="Devos D.P."/>
            <person name="Kaster A.-K."/>
            <person name="Ovreas L."/>
            <person name="Rohde M."/>
            <person name="Galperin M.Y."/>
            <person name="Jogler C."/>
        </authorList>
    </citation>
    <scope>NUCLEOTIDE SEQUENCE [LARGE SCALE GENOMIC DNA]</scope>
    <source>
        <strain evidence="3 4">V22</strain>
    </source>
</reference>
<sequence length="519" mass="56494">MPISPMITPLRKNPNVARQTLVRRATEVLLRSHGRLSRHDEVSIDMNHTHCNQANAQRPRLGTQSLIWCAIFAVVGSLTGCSALRPIIGVPAERLPISFTCPTRSGRELIDLSLLRQTPPSEYRVDSNDVLGIYIEGILGNDGTNPPISNNNDLRPSLGFPVRVELDGTINLPAAGPIMVRGLTLQEVREHIREIYTDELQLLQPDYTRVPVLVSLQKPRTYRVLVIRQEVGQDGGLDLGAEGGGLEVVRRGIGRVVELPAYENDVLHALAATGGLPGLDAEDAVFVVRSGMGCLPCRGNNAAPNWGGHTVPTPAPPEPERQASLQTVSAVTSHPDYIAFNQGHVPTSPPPTLRIPLRAFPGTVPPFTEADITLNDGDVVYIDSRVQDFFYTGGLLGGGQYMLPRDYDIDAMAAVAIVQGQRVNQNVPTRAIGGFSSLNKDVTVGASELIVLRPRCDGSYLPIKVDLYDAINDPAQRVLIRPGDYLILQYTKKEAVGAWFERHIFEGLVLGISSAFVFN</sequence>
<keyword evidence="4" id="KW-1185">Reference proteome</keyword>
<evidence type="ECO:0000256" key="1">
    <source>
        <dbReference type="ARBA" id="ARBA00022729"/>
    </source>
</evidence>
<dbReference type="Proteomes" id="UP000319976">
    <property type="component" value="Chromosome"/>
</dbReference>
<dbReference type="InterPro" id="IPR049712">
    <property type="entry name" value="Poly_export"/>
</dbReference>
<dbReference type="Pfam" id="PF02563">
    <property type="entry name" value="Poly_export"/>
    <property type="match status" value="1"/>
</dbReference>